<proteinExistence type="predicted"/>
<keyword evidence="1" id="KW-1133">Transmembrane helix</keyword>
<dbReference type="AlphaFoldDB" id="A0A094Q317"/>
<feature type="transmembrane region" description="Helical" evidence="1">
    <location>
        <begin position="6"/>
        <end position="25"/>
    </location>
</feature>
<feature type="transmembrane region" description="Helical" evidence="1">
    <location>
        <begin position="37"/>
        <end position="55"/>
    </location>
</feature>
<keyword evidence="1" id="KW-0472">Membrane</keyword>
<evidence type="ECO:0000313" key="2">
    <source>
        <dbReference type="EMBL" id="KGA17787.1"/>
    </source>
</evidence>
<accession>A0A094Q317</accession>
<feature type="transmembrane region" description="Helical" evidence="1">
    <location>
        <begin position="102"/>
        <end position="119"/>
    </location>
</feature>
<feature type="transmembrane region" description="Helical" evidence="1">
    <location>
        <begin position="75"/>
        <end position="90"/>
    </location>
</feature>
<organism evidence="2">
    <name type="scientific">freshwater metagenome</name>
    <dbReference type="NCBI Taxonomy" id="449393"/>
    <lineage>
        <taxon>unclassified sequences</taxon>
        <taxon>metagenomes</taxon>
        <taxon>ecological metagenomes</taxon>
    </lineage>
</organism>
<evidence type="ECO:0008006" key="3">
    <source>
        <dbReference type="Google" id="ProtNLM"/>
    </source>
</evidence>
<gene>
    <name evidence="2" type="ORF">GM50_10705</name>
</gene>
<comment type="caution">
    <text evidence="2">The sequence shown here is derived from an EMBL/GenBank/DDBJ whole genome shotgun (WGS) entry which is preliminary data.</text>
</comment>
<name>A0A094Q317_9ZZZZ</name>
<keyword evidence="1" id="KW-0812">Transmembrane</keyword>
<sequence length="120" mass="12664">MSTLKNIFLVIHILSVIGGLALLLLSLPKATKSIHVGFLHSMLTALVAGIALVGINSSMHATNPDQYDAVDHGKVGVKFVIIVIILILTIKNKKKAQVSTGIWAGLLALTLANVFIATSL</sequence>
<evidence type="ECO:0000256" key="1">
    <source>
        <dbReference type="SAM" id="Phobius"/>
    </source>
</evidence>
<protein>
    <recommendedName>
        <fullName evidence="3">Integral membrane protein</fullName>
    </recommendedName>
</protein>
<dbReference type="EMBL" id="JNSK01000036">
    <property type="protein sequence ID" value="KGA17787.1"/>
    <property type="molecule type" value="Genomic_DNA"/>
</dbReference>
<reference evidence="2" key="1">
    <citation type="submission" date="2014-05" db="EMBL/GenBank/DDBJ databases">
        <title>Key roles for freshwater Actinobacteria revealed by deep metagenomic sequencing.</title>
        <authorList>
            <person name="Ghai R."/>
            <person name="Mizuno C.M."/>
            <person name="Picazo A."/>
            <person name="Camacho A."/>
            <person name="Rodriguez-Valera F."/>
        </authorList>
    </citation>
    <scope>NUCLEOTIDE SEQUENCE</scope>
</reference>